<keyword evidence="15" id="KW-1185">Reference proteome</keyword>
<evidence type="ECO:0000313" key="14">
    <source>
        <dbReference type="EMBL" id="GHC51030.1"/>
    </source>
</evidence>
<dbReference type="SUPFAM" id="SSF52540">
    <property type="entry name" value="P-loop containing nucleoside triphosphate hydrolases"/>
    <property type="match status" value="1"/>
</dbReference>
<keyword evidence="6" id="KW-0067">ATP-binding</keyword>
<dbReference type="PROSITE" id="PS50110">
    <property type="entry name" value="RESPONSE_REGULATORY"/>
    <property type="match status" value="1"/>
</dbReference>
<evidence type="ECO:0000256" key="8">
    <source>
        <dbReference type="ARBA" id="ARBA00023015"/>
    </source>
</evidence>
<dbReference type="GO" id="GO:0000160">
    <property type="term" value="P:phosphorelay signal transduction system"/>
    <property type="evidence" value="ECO:0007669"/>
    <property type="project" value="UniProtKB-KW"/>
</dbReference>
<dbReference type="PANTHER" id="PTHR32071:SF57">
    <property type="entry name" value="C4-DICARBOXYLATE TRANSPORT TRANSCRIPTIONAL REGULATORY PROTEIN DCTD"/>
    <property type="match status" value="1"/>
</dbReference>
<evidence type="ECO:0000256" key="9">
    <source>
        <dbReference type="ARBA" id="ARBA00023159"/>
    </source>
</evidence>
<dbReference type="FunFam" id="3.40.50.300:FF:000006">
    <property type="entry name" value="DNA-binding transcriptional regulator NtrC"/>
    <property type="match status" value="1"/>
</dbReference>
<evidence type="ECO:0000256" key="5">
    <source>
        <dbReference type="ARBA" id="ARBA00022741"/>
    </source>
</evidence>
<dbReference type="InterPro" id="IPR027417">
    <property type="entry name" value="P-loop_NTPase"/>
</dbReference>
<keyword evidence="5" id="KW-0547">Nucleotide-binding</keyword>
<evidence type="ECO:0000256" key="10">
    <source>
        <dbReference type="ARBA" id="ARBA00023163"/>
    </source>
</evidence>
<reference evidence="14" key="2">
    <citation type="submission" date="2020-09" db="EMBL/GenBank/DDBJ databases">
        <authorList>
            <person name="Sun Q."/>
            <person name="Kim S."/>
        </authorList>
    </citation>
    <scope>NUCLEOTIDE SEQUENCE</scope>
    <source>
        <strain evidence="14">KCTC 23310</strain>
    </source>
</reference>
<evidence type="ECO:0000256" key="7">
    <source>
        <dbReference type="ARBA" id="ARBA00023012"/>
    </source>
</evidence>
<evidence type="ECO:0000259" key="13">
    <source>
        <dbReference type="PROSITE" id="PS50110"/>
    </source>
</evidence>
<name>A0A918TM31_9RHOB</name>
<keyword evidence="9" id="KW-0010">Activator</keyword>
<feature type="domain" description="Response regulatory" evidence="13">
    <location>
        <begin position="5"/>
        <end position="119"/>
    </location>
</feature>
<keyword evidence="8" id="KW-0805">Transcription regulation</keyword>
<dbReference type="FunFam" id="3.40.50.2300:FF:000018">
    <property type="entry name" value="DNA-binding transcriptional regulator NtrC"/>
    <property type="match status" value="1"/>
</dbReference>
<dbReference type="PROSITE" id="PS50045">
    <property type="entry name" value="SIGMA54_INTERACT_4"/>
    <property type="match status" value="1"/>
</dbReference>
<dbReference type="Proteomes" id="UP000638981">
    <property type="component" value="Unassembled WGS sequence"/>
</dbReference>
<dbReference type="SUPFAM" id="SSF52172">
    <property type="entry name" value="CheY-like"/>
    <property type="match status" value="1"/>
</dbReference>
<dbReference type="InterPro" id="IPR002197">
    <property type="entry name" value="HTH_Fis"/>
</dbReference>
<dbReference type="GO" id="GO:0043565">
    <property type="term" value="F:sequence-specific DNA binding"/>
    <property type="evidence" value="ECO:0007669"/>
    <property type="project" value="InterPro"/>
</dbReference>
<proteinExistence type="predicted"/>
<dbReference type="InterPro" id="IPR009057">
    <property type="entry name" value="Homeodomain-like_sf"/>
</dbReference>
<dbReference type="PANTHER" id="PTHR32071">
    <property type="entry name" value="TRANSCRIPTIONAL REGULATORY PROTEIN"/>
    <property type="match status" value="1"/>
</dbReference>
<evidence type="ECO:0000256" key="4">
    <source>
        <dbReference type="ARBA" id="ARBA00022553"/>
    </source>
</evidence>
<comment type="subunit">
    <text evidence="2">Interacts with sigma-54.</text>
</comment>
<dbReference type="CDD" id="cd00009">
    <property type="entry name" value="AAA"/>
    <property type="match status" value="1"/>
</dbReference>
<dbReference type="PROSITE" id="PS00688">
    <property type="entry name" value="SIGMA54_INTERACT_3"/>
    <property type="match status" value="1"/>
</dbReference>
<protein>
    <recommendedName>
        <fullName evidence="3">Nif-specific regulatory protein</fullName>
    </recommendedName>
</protein>
<dbReference type="Gene3D" id="3.40.50.300">
    <property type="entry name" value="P-loop containing nucleotide triphosphate hydrolases"/>
    <property type="match status" value="1"/>
</dbReference>
<gene>
    <name evidence="14" type="ORF">GCM10007315_11700</name>
</gene>
<feature type="domain" description="Sigma-54 factor interaction" evidence="12">
    <location>
        <begin position="145"/>
        <end position="374"/>
    </location>
</feature>
<organism evidence="14 15">
    <name type="scientific">Neogemmobacter tilapiae</name>
    <dbReference type="NCBI Taxonomy" id="875041"/>
    <lineage>
        <taxon>Bacteria</taxon>
        <taxon>Pseudomonadati</taxon>
        <taxon>Pseudomonadota</taxon>
        <taxon>Alphaproteobacteria</taxon>
        <taxon>Rhodobacterales</taxon>
        <taxon>Paracoccaceae</taxon>
        <taxon>Neogemmobacter</taxon>
    </lineage>
</organism>
<dbReference type="RefSeq" id="WP_189410694.1">
    <property type="nucleotide sequence ID" value="NZ_BMYJ01000003.1"/>
</dbReference>
<sequence>MTQQTVLLIDDDEAMRRSTEQALELAGLSVLALPSAEEALSRAGPGLNGVVISDIRMPGMDGMTLLQRLTDLDADLPVILITGHAEVSLAVEAMRRGAYDFIEKPFVVQDLLTVLRRALDHRALVMENRRLRAVAGQRDDLEGRLPGRSPAMIDLRRIIRTVGPSEADALITGPTGAGKEVVAQAMHDLSPRAGKPFVAINCASLPDHLMESELFGHEAGAFPGAMRPRYGRFEHARGGTILLDEIGSMPLDLQAKLLRVLQDRVITRLGSNDPVALDVRFLATSKADLAQAVQQGRFREDLLYRLNVITLRVPPLSARREDVPLLFLQLLREAAARHGMDDRLPSPELLAELSARDWPGNVRELRNAADRLVLGLDWLDQTGSGPALLAERVAGFERSVIAGAIAAHRGHLRRVYESLGISRKTLYEKMQKHGLDRHLITEGDD</sequence>
<dbReference type="Gene3D" id="1.10.10.60">
    <property type="entry name" value="Homeodomain-like"/>
    <property type="match status" value="1"/>
</dbReference>
<dbReference type="Pfam" id="PF02954">
    <property type="entry name" value="HTH_8"/>
    <property type="match status" value="1"/>
</dbReference>
<dbReference type="GO" id="GO:0006355">
    <property type="term" value="P:regulation of DNA-templated transcription"/>
    <property type="evidence" value="ECO:0007669"/>
    <property type="project" value="InterPro"/>
</dbReference>
<feature type="modified residue" description="4-aspartylphosphate" evidence="11">
    <location>
        <position position="54"/>
    </location>
</feature>
<evidence type="ECO:0000313" key="15">
    <source>
        <dbReference type="Proteomes" id="UP000638981"/>
    </source>
</evidence>
<dbReference type="SMART" id="SM00448">
    <property type="entry name" value="REC"/>
    <property type="match status" value="1"/>
</dbReference>
<comment type="function">
    <text evidence="1">Required for activation of most nif operons, which are directly involved in nitrogen fixation.</text>
</comment>
<dbReference type="CDD" id="cd17549">
    <property type="entry name" value="REC_DctD-like"/>
    <property type="match status" value="1"/>
</dbReference>
<dbReference type="InterPro" id="IPR002078">
    <property type="entry name" value="Sigma_54_int"/>
</dbReference>
<accession>A0A918TM31</accession>
<evidence type="ECO:0000256" key="11">
    <source>
        <dbReference type="PROSITE-ProRule" id="PRU00169"/>
    </source>
</evidence>
<dbReference type="SUPFAM" id="SSF46689">
    <property type="entry name" value="Homeodomain-like"/>
    <property type="match status" value="1"/>
</dbReference>
<dbReference type="AlphaFoldDB" id="A0A918TM31"/>
<dbReference type="SMART" id="SM00382">
    <property type="entry name" value="AAA"/>
    <property type="match status" value="1"/>
</dbReference>
<dbReference type="Pfam" id="PF00072">
    <property type="entry name" value="Response_reg"/>
    <property type="match status" value="1"/>
</dbReference>
<keyword evidence="7" id="KW-0902">Two-component regulatory system</keyword>
<reference evidence="14" key="1">
    <citation type="journal article" date="2014" name="Int. J. Syst. Evol. Microbiol.">
        <title>Complete genome sequence of Corynebacterium casei LMG S-19264T (=DSM 44701T), isolated from a smear-ripened cheese.</title>
        <authorList>
            <consortium name="US DOE Joint Genome Institute (JGI-PGF)"/>
            <person name="Walter F."/>
            <person name="Albersmeier A."/>
            <person name="Kalinowski J."/>
            <person name="Ruckert C."/>
        </authorList>
    </citation>
    <scope>NUCLEOTIDE SEQUENCE</scope>
    <source>
        <strain evidence="14">KCTC 23310</strain>
    </source>
</reference>
<dbReference type="Pfam" id="PF00158">
    <property type="entry name" value="Sigma54_activat"/>
    <property type="match status" value="1"/>
</dbReference>
<evidence type="ECO:0000256" key="6">
    <source>
        <dbReference type="ARBA" id="ARBA00022840"/>
    </source>
</evidence>
<dbReference type="Gene3D" id="3.40.50.2300">
    <property type="match status" value="1"/>
</dbReference>
<dbReference type="EMBL" id="BMYJ01000003">
    <property type="protein sequence ID" value="GHC51030.1"/>
    <property type="molecule type" value="Genomic_DNA"/>
</dbReference>
<dbReference type="InterPro" id="IPR058031">
    <property type="entry name" value="AAA_lid_NorR"/>
</dbReference>
<dbReference type="InterPro" id="IPR025944">
    <property type="entry name" value="Sigma_54_int_dom_CS"/>
</dbReference>
<dbReference type="GO" id="GO:0005524">
    <property type="term" value="F:ATP binding"/>
    <property type="evidence" value="ECO:0007669"/>
    <property type="project" value="UniProtKB-KW"/>
</dbReference>
<dbReference type="InterPro" id="IPR011006">
    <property type="entry name" value="CheY-like_superfamily"/>
</dbReference>
<evidence type="ECO:0000256" key="3">
    <source>
        <dbReference type="ARBA" id="ARBA00015308"/>
    </source>
</evidence>
<comment type="caution">
    <text evidence="14">The sequence shown here is derived from an EMBL/GenBank/DDBJ whole genome shotgun (WGS) entry which is preliminary data.</text>
</comment>
<dbReference type="Pfam" id="PF25601">
    <property type="entry name" value="AAA_lid_14"/>
    <property type="match status" value="1"/>
</dbReference>
<evidence type="ECO:0000256" key="1">
    <source>
        <dbReference type="ARBA" id="ARBA00002167"/>
    </source>
</evidence>
<dbReference type="InterPro" id="IPR001789">
    <property type="entry name" value="Sig_transdc_resp-reg_receiver"/>
</dbReference>
<dbReference type="Gene3D" id="1.10.8.60">
    <property type="match status" value="1"/>
</dbReference>
<keyword evidence="4 11" id="KW-0597">Phosphoprotein</keyword>
<keyword evidence="10" id="KW-0804">Transcription</keyword>
<dbReference type="InterPro" id="IPR003593">
    <property type="entry name" value="AAA+_ATPase"/>
</dbReference>
<evidence type="ECO:0000256" key="2">
    <source>
        <dbReference type="ARBA" id="ARBA00011135"/>
    </source>
</evidence>
<evidence type="ECO:0000259" key="12">
    <source>
        <dbReference type="PROSITE" id="PS50045"/>
    </source>
</evidence>